<name>A0AAV4H1Q6_9GAST</name>
<organism evidence="1 2">
    <name type="scientific">Elysia marginata</name>
    <dbReference type="NCBI Taxonomy" id="1093978"/>
    <lineage>
        <taxon>Eukaryota</taxon>
        <taxon>Metazoa</taxon>
        <taxon>Spiralia</taxon>
        <taxon>Lophotrochozoa</taxon>
        <taxon>Mollusca</taxon>
        <taxon>Gastropoda</taxon>
        <taxon>Heterobranchia</taxon>
        <taxon>Euthyneura</taxon>
        <taxon>Panpulmonata</taxon>
        <taxon>Sacoglossa</taxon>
        <taxon>Placobranchoidea</taxon>
        <taxon>Plakobranchidae</taxon>
        <taxon>Elysia</taxon>
    </lineage>
</organism>
<accession>A0AAV4H1Q6</accession>
<proteinExistence type="predicted"/>
<sequence>MFPIAASFLDQKVYWLVVGETKFNSLSHMWSDHRLSRNMKIKQASLISLYVRLTDSVIKSVKMASNSRCLSVTARKELKGTASRPEFNLVAAIARRRLRFAGHTLRMDPDRLLRRLQLLCIAYLNS</sequence>
<comment type="caution">
    <text evidence="1">The sequence shown here is derived from an EMBL/GenBank/DDBJ whole genome shotgun (WGS) entry which is preliminary data.</text>
</comment>
<dbReference type="AlphaFoldDB" id="A0AAV4H1Q6"/>
<evidence type="ECO:0000313" key="1">
    <source>
        <dbReference type="EMBL" id="GFR91957.1"/>
    </source>
</evidence>
<dbReference type="Proteomes" id="UP000762676">
    <property type="component" value="Unassembled WGS sequence"/>
</dbReference>
<protein>
    <submittedName>
        <fullName evidence="1">Uncharacterized protein</fullName>
    </submittedName>
</protein>
<reference evidence="1 2" key="1">
    <citation type="journal article" date="2021" name="Elife">
        <title>Chloroplast acquisition without the gene transfer in kleptoplastic sea slugs, Plakobranchus ocellatus.</title>
        <authorList>
            <person name="Maeda T."/>
            <person name="Takahashi S."/>
            <person name="Yoshida T."/>
            <person name="Shimamura S."/>
            <person name="Takaki Y."/>
            <person name="Nagai Y."/>
            <person name="Toyoda A."/>
            <person name="Suzuki Y."/>
            <person name="Arimoto A."/>
            <person name="Ishii H."/>
            <person name="Satoh N."/>
            <person name="Nishiyama T."/>
            <person name="Hasebe M."/>
            <person name="Maruyama T."/>
            <person name="Minagawa J."/>
            <person name="Obokata J."/>
            <person name="Shigenobu S."/>
        </authorList>
    </citation>
    <scope>NUCLEOTIDE SEQUENCE [LARGE SCALE GENOMIC DNA]</scope>
</reference>
<keyword evidence="2" id="KW-1185">Reference proteome</keyword>
<dbReference type="EMBL" id="BMAT01008752">
    <property type="protein sequence ID" value="GFR91957.1"/>
    <property type="molecule type" value="Genomic_DNA"/>
</dbReference>
<gene>
    <name evidence="1" type="ORF">ElyMa_004341000</name>
</gene>
<evidence type="ECO:0000313" key="2">
    <source>
        <dbReference type="Proteomes" id="UP000762676"/>
    </source>
</evidence>